<dbReference type="InterPro" id="IPR018983">
    <property type="entry name" value="U3_snoRNA-assocProt_15_C"/>
</dbReference>
<gene>
    <name evidence="8" type="ORF">F8M41_002053</name>
</gene>
<keyword evidence="4" id="KW-0677">Repeat</keyword>
<keyword evidence="3 6" id="KW-0853">WD repeat</keyword>
<dbReference type="PANTHER" id="PTHR19924">
    <property type="entry name" value="UTP15 U3 SMALL NUCLEOLAR RNA-ASSOCIATED PROTEIN 15 FAMILY MEMBER"/>
    <property type="match status" value="1"/>
</dbReference>
<evidence type="ECO:0000256" key="2">
    <source>
        <dbReference type="ARBA" id="ARBA00022552"/>
    </source>
</evidence>
<dbReference type="PROSITE" id="PS50082">
    <property type="entry name" value="WD_REPEATS_2"/>
    <property type="match status" value="3"/>
</dbReference>
<keyword evidence="2" id="KW-0698">rRNA processing</keyword>
<sequence>MSSPYKKLSIKKLPVPTEKGTEESRFWKRFKSRCSLSEIASVTSIKFSPIQPFDFAVTSSTRVQIYSTQTYKVKKTISRFNDIAYCGTIRNDGKLLVAGDATGLIQVFDINSRAILRTMQGHNHPVHITRFAPGNTQILSCSDDKTARIWDVPGQEAISIFQEHQDYVRAGLISNDNPHLVLTGSYDQSIKLWDLRTNSCTMSMSHGAPVEDVLMFPGGGMIISAGGPTITVWDLISGGRVVRSVSNHQKTITSMCFNGSSTRLLTGSLDHHVKIYDVQNYDVVHSIEYSSPILCIALSPDDTNIVAGMTCGTISIRRRKFVQKELSMSHQNKQPRVGSYKYFTRGQTYSGNKGDFVVESKPRERLALYDRYLKKFQYSNALDAALRNGTQAILTISLLQELIRRDALRQAIVGRDDLSLEPLVKFLIRWINEPRYTSILVDVGNVIIDVYSSVIYKSPLIEKLIVNLHAKVKTEMNLQKEIAKIIGSLEMVAKGSLLTDTTNYT</sequence>
<proteinExistence type="predicted"/>
<dbReference type="InterPro" id="IPR015943">
    <property type="entry name" value="WD40/YVTN_repeat-like_dom_sf"/>
</dbReference>
<dbReference type="Proteomes" id="UP000439903">
    <property type="component" value="Unassembled WGS sequence"/>
</dbReference>
<dbReference type="PROSITE" id="PS50294">
    <property type="entry name" value="WD_REPEATS_REGION"/>
    <property type="match status" value="3"/>
</dbReference>
<feature type="repeat" description="WD" evidence="6">
    <location>
        <begin position="245"/>
        <end position="286"/>
    </location>
</feature>
<dbReference type="Pfam" id="PF00400">
    <property type="entry name" value="WD40"/>
    <property type="match status" value="4"/>
</dbReference>
<dbReference type="InterPro" id="IPR036322">
    <property type="entry name" value="WD40_repeat_dom_sf"/>
</dbReference>
<evidence type="ECO:0000256" key="6">
    <source>
        <dbReference type="PROSITE-ProRule" id="PRU00221"/>
    </source>
</evidence>
<dbReference type="PROSITE" id="PS00678">
    <property type="entry name" value="WD_REPEATS_1"/>
    <property type="match status" value="2"/>
</dbReference>
<feature type="repeat" description="WD" evidence="6">
    <location>
        <begin position="161"/>
        <end position="203"/>
    </location>
</feature>
<comment type="subcellular location">
    <subcellularLocation>
        <location evidence="1">Nucleus</location>
        <location evidence="1">Nucleolus</location>
    </subcellularLocation>
</comment>
<dbReference type="GO" id="GO:0045943">
    <property type="term" value="P:positive regulation of transcription by RNA polymerase I"/>
    <property type="evidence" value="ECO:0007669"/>
    <property type="project" value="TreeGrafter"/>
</dbReference>
<keyword evidence="9" id="KW-1185">Reference proteome</keyword>
<comment type="caution">
    <text evidence="8">The sequence shown here is derived from an EMBL/GenBank/DDBJ whole genome shotgun (WGS) entry which is preliminary data.</text>
</comment>
<dbReference type="EMBL" id="WTPW01001171">
    <property type="protein sequence ID" value="KAF0451430.1"/>
    <property type="molecule type" value="Genomic_DNA"/>
</dbReference>
<feature type="repeat" description="WD" evidence="6">
    <location>
        <begin position="119"/>
        <end position="160"/>
    </location>
</feature>
<keyword evidence="5" id="KW-0539">Nucleus</keyword>
<accession>A0A8H3XE78</accession>
<dbReference type="GO" id="GO:0005730">
    <property type="term" value="C:nucleolus"/>
    <property type="evidence" value="ECO:0007669"/>
    <property type="project" value="UniProtKB-SubCell"/>
</dbReference>
<dbReference type="CDD" id="cd00200">
    <property type="entry name" value="WD40"/>
    <property type="match status" value="1"/>
</dbReference>
<evidence type="ECO:0000256" key="3">
    <source>
        <dbReference type="ARBA" id="ARBA00022574"/>
    </source>
</evidence>
<evidence type="ECO:0000256" key="5">
    <source>
        <dbReference type="ARBA" id="ARBA00023242"/>
    </source>
</evidence>
<name>A0A8H3XE78_GIGMA</name>
<dbReference type="GO" id="GO:0006364">
    <property type="term" value="P:rRNA processing"/>
    <property type="evidence" value="ECO:0007669"/>
    <property type="project" value="UniProtKB-KW"/>
</dbReference>
<evidence type="ECO:0000259" key="7">
    <source>
        <dbReference type="Pfam" id="PF09384"/>
    </source>
</evidence>
<dbReference type="SUPFAM" id="SSF50978">
    <property type="entry name" value="WD40 repeat-like"/>
    <property type="match status" value="1"/>
</dbReference>
<dbReference type="OrthoDB" id="431715at2759"/>
<dbReference type="AlphaFoldDB" id="A0A8H3XE78"/>
<reference evidence="8 9" key="1">
    <citation type="journal article" date="2019" name="Environ. Microbiol.">
        <title>At the nexus of three kingdoms: the genome of the mycorrhizal fungus Gigaspora margarita provides insights into plant, endobacterial and fungal interactions.</title>
        <authorList>
            <person name="Venice F."/>
            <person name="Ghignone S."/>
            <person name="Salvioli di Fossalunga A."/>
            <person name="Amselem J."/>
            <person name="Novero M."/>
            <person name="Xianan X."/>
            <person name="Sedzielewska Toro K."/>
            <person name="Morin E."/>
            <person name="Lipzen A."/>
            <person name="Grigoriev I.V."/>
            <person name="Henrissat B."/>
            <person name="Martin F.M."/>
            <person name="Bonfante P."/>
        </authorList>
    </citation>
    <scope>NUCLEOTIDE SEQUENCE [LARGE SCALE GENOMIC DNA]</scope>
    <source>
        <strain evidence="8 9">BEG34</strain>
    </source>
</reference>
<protein>
    <submittedName>
        <fullName evidence="8">WD40 repeat-like protein</fullName>
    </submittedName>
</protein>
<dbReference type="PANTHER" id="PTHR19924:SF26">
    <property type="entry name" value="U3 SMALL NUCLEOLAR RNA-ASSOCIATED PROTEIN 15 HOMOLOG"/>
    <property type="match status" value="1"/>
</dbReference>
<dbReference type="InterPro" id="IPR019775">
    <property type="entry name" value="WD40_repeat_CS"/>
</dbReference>
<dbReference type="PRINTS" id="PR00320">
    <property type="entry name" value="GPROTEINBRPT"/>
</dbReference>
<dbReference type="Pfam" id="PF09384">
    <property type="entry name" value="UTP15_C"/>
    <property type="match status" value="1"/>
</dbReference>
<evidence type="ECO:0000256" key="4">
    <source>
        <dbReference type="ARBA" id="ARBA00022737"/>
    </source>
</evidence>
<evidence type="ECO:0000313" key="8">
    <source>
        <dbReference type="EMBL" id="KAF0451430.1"/>
    </source>
</evidence>
<dbReference type="InterPro" id="IPR020472">
    <property type="entry name" value="WD40_PAC1"/>
</dbReference>
<feature type="domain" description="U3 small nucleolar RNA-associated protein 15 C-terminal" evidence="7">
    <location>
        <begin position="349"/>
        <end position="491"/>
    </location>
</feature>
<dbReference type="Gene3D" id="2.130.10.10">
    <property type="entry name" value="YVTN repeat-like/Quinoprotein amine dehydrogenase"/>
    <property type="match status" value="2"/>
</dbReference>
<dbReference type="InterPro" id="IPR001680">
    <property type="entry name" value="WD40_rpt"/>
</dbReference>
<evidence type="ECO:0000313" key="9">
    <source>
        <dbReference type="Proteomes" id="UP000439903"/>
    </source>
</evidence>
<evidence type="ECO:0000256" key="1">
    <source>
        <dbReference type="ARBA" id="ARBA00004604"/>
    </source>
</evidence>
<dbReference type="SMART" id="SM00320">
    <property type="entry name" value="WD40"/>
    <property type="match status" value="7"/>
</dbReference>
<organism evidence="8 9">
    <name type="scientific">Gigaspora margarita</name>
    <dbReference type="NCBI Taxonomy" id="4874"/>
    <lineage>
        <taxon>Eukaryota</taxon>
        <taxon>Fungi</taxon>
        <taxon>Fungi incertae sedis</taxon>
        <taxon>Mucoromycota</taxon>
        <taxon>Glomeromycotina</taxon>
        <taxon>Glomeromycetes</taxon>
        <taxon>Diversisporales</taxon>
        <taxon>Gigasporaceae</taxon>
        <taxon>Gigaspora</taxon>
    </lineage>
</organism>